<dbReference type="FunFam" id="3.90.550.10:FF:000130">
    <property type="entry name" value="Family 2 glycosyl transferase"/>
    <property type="match status" value="1"/>
</dbReference>
<dbReference type="GO" id="GO:0016758">
    <property type="term" value="F:hexosyltransferase activity"/>
    <property type="evidence" value="ECO:0007669"/>
    <property type="project" value="UniProtKB-ARBA"/>
</dbReference>
<gene>
    <name evidence="2" type="ORF">C7377_1069</name>
</gene>
<sequence length="252" mass="29593">MKENSKVSIITPSYNSEMYISETIEAIINQTYRNWELLITDDCSSDNTKEIVRNYQENDSRIKFFQLKKNLGAGIARNNSIEKARGRYIAFCDSDDVWKPDKLTKQIEFMERNALAFTYGAYQKMNKEGKKGAIFYPPECISFKDLLKTCSIGCLTAVYDIDKLGKMFMPSIRKRQDYALWLEIHKKIKCSKGIVDEPLAFYRVRSNSISSNKLKAAQYYFRVLKEYGDVNFVQSFYYFFYYIIKGTLKYFK</sequence>
<keyword evidence="2" id="KW-0808">Transferase</keyword>
<comment type="caution">
    <text evidence="2">The sequence shown here is derived from an EMBL/GenBank/DDBJ whole genome shotgun (WGS) entry which is preliminary data.</text>
</comment>
<dbReference type="PANTHER" id="PTHR22916:SF3">
    <property type="entry name" value="UDP-GLCNAC:BETAGAL BETA-1,3-N-ACETYLGLUCOSAMINYLTRANSFERASE-LIKE PROTEIN 1"/>
    <property type="match status" value="1"/>
</dbReference>
<dbReference type="PANTHER" id="PTHR22916">
    <property type="entry name" value="GLYCOSYLTRANSFERASE"/>
    <property type="match status" value="1"/>
</dbReference>
<dbReference type="InterPro" id="IPR029044">
    <property type="entry name" value="Nucleotide-diphossugar_trans"/>
</dbReference>
<name>A0A7L4UNJ2_BALHA</name>
<dbReference type="Proteomes" id="UP000251835">
    <property type="component" value="Unassembled WGS sequence"/>
</dbReference>
<reference evidence="2 3" key="1">
    <citation type="submission" date="2018-05" db="EMBL/GenBank/DDBJ databases">
        <title>Genomic Encyclopedia of Type Strains, Phase IV (KMG-IV): sequencing the most valuable type-strain genomes for metagenomic binning, comparative biology and taxonomic classification.</title>
        <authorList>
            <person name="Goeker M."/>
        </authorList>
    </citation>
    <scope>NUCLEOTIDE SEQUENCE [LARGE SCALE GENOMIC DNA]</scope>
    <source>
        <strain evidence="2 3">DSM 28579</strain>
    </source>
</reference>
<evidence type="ECO:0000313" key="2">
    <source>
        <dbReference type="EMBL" id="PVX50753.1"/>
    </source>
</evidence>
<dbReference type="OrthoDB" id="9802649at2"/>
<dbReference type="EMBL" id="QENZ01000004">
    <property type="protein sequence ID" value="PVX50753.1"/>
    <property type="molecule type" value="Genomic_DNA"/>
</dbReference>
<organism evidence="2 3">
    <name type="scientific">Balneicella halophila</name>
    <dbReference type="NCBI Taxonomy" id="1537566"/>
    <lineage>
        <taxon>Bacteria</taxon>
        <taxon>Pseudomonadati</taxon>
        <taxon>Bacteroidota</taxon>
        <taxon>Bacteroidia</taxon>
        <taxon>Bacteroidales</taxon>
        <taxon>Balneicellaceae</taxon>
        <taxon>Balneicella</taxon>
    </lineage>
</organism>
<dbReference type="InterPro" id="IPR001173">
    <property type="entry name" value="Glyco_trans_2-like"/>
</dbReference>
<dbReference type="Pfam" id="PF00535">
    <property type="entry name" value="Glycos_transf_2"/>
    <property type="match status" value="1"/>
</dbReference>
<feature type="domain" description="Glycosyltransferase 2-like" evidence="1">
    <location>
        <begin position="8"/>
        <end position="129"/>
    </location>
</feature>
<evidence type="ECO:0000259" key="1">
    <source>
        <dbReference type="Pfam" id="PF00535"/>
    </source>
</evidence>
<protein>
    <submittedName>
        <fullName evidence="2">Glycosyltransferase involved in cell wall biosynthesis</fullName>
    </submittedName>
</protein>
<keyword evidence="3" id="KW-1185">Reference proteome</keyword>
<dbReference type="RefSeq" id="WP_116496309.1">
    <property type="nucleotide sequence ID" value="NZ_QENZ01000004.1"/>
</dbReference>
<proteinExistence type="predicted"/>
<dbReference type="AlphaFoldDB" id="A0A7L4UNJ2"/>
<accession>A0A7L4UNJ2</accession>
<dbReference type="Gene3D" id="3.90.550.10">
    <property type="entry name" value="Spore Coat Polysaccharide Biosynthesis Protein SpsA, Chain A"/>
    <property type="match status" value="1"/>
</dbReference>
<evidence type="ECO:0000313" key="3">
    <source>
        <dbReference type="Proteomes" id="UP000251835"/>
    </source>
</evidence>
<dbReference type="SUPFAM" id="SSF53448">
    <property type="entry name" value="Nucleotide-diphospho-sugar transferases"/>
    <property type="match status" value="1"/>
</dbReference>